<dbReference type="Proteomes" id="UP001218218">
    <property type="component" value="Unassembled WGS sequence"/>
</dbReference>
<comment type="caution">
    <text evidence="1">The sequence shown here is derived from an EMBL/GenBank/DDBJ whole genome shotgun (WGS) entry which is preliminary data.</text>
</comment>
<gene>
    <name evidence="1" type="ORF">DFH08DRAFT_721209</name>
</gene>
<evidence type="ECO:0000313" key="1">
    <source>
        <dbReference type="EMBL" id="KAJ7305449.1"/>
    </source>
</evidence>
<name>A0AAD6Z3B2_9AGAR</name>
<dbReference type="AlphaFoldDB" id="A0AAD6Z3B2"/>
<organism evidence="1 2">
    <name type="scientific">Mycena albidolilacea</name>
    <dbReference type="NCBI Taxonomy" id="1033008"/>
    <lineage>
        <taxon>Eukaryota</taxon>
        <taxon>Fungi</taxon>
        <taxon>Dikarya</taxon>
        <taxon>Basidiomycota</taxon>
        <taxon>Agaricomycotina</taxon>
        <taxon>Agaricomycetes</taxon>
        <taxon>Agaricomycetidae</taxon>
        <taxon>Agaricales</taxon>
        <taxon>Marasmiineae</taxon>
        <taxon>Mycenaceae</taxon>
        <taxon>Mycena</taxon>
    </lineage>
</organism>
<protein>
    <submittedName>
        <fullName evidence="1">Uncharacterized protein</fullName>
    </submittedName>
</protein>
<proteinExistence type="predicted"/>
<reference evidence="1" key="1">
    <citation type="submission" date="2023-03" db="EMBL/GenBank/DDBJ databases">
        <title>Massive genome expansion in bonnet fungi (Mycena s.s.) driven by repeated elements and novel gene families across ecological guilds.</title>
        <authorList>
            <consortium name="Lawrence Berkeley National Laboratory"/>
            <person name="Harder C.B."/>
            <person name="Miyauchi S."/>
            <person name="Viragh M."/>
            <person name="Kuo A."/>
            <person name="Thoen E."/>
            <person name="Andreopoulos B."/>
            <person name="Lu D."/>
            <person name="Skrede I."/>
            <person name="Drula E."/>
            <person name="Henrissat B."/>
            <person name="Morin E."/>
            <person name="Kohler A."/>
            <person name="Barry K."/>
            <person name="LaButti K."/>
            <person name="Morin E."/>
            <person name="Salamov A."/>
            <person name="Lipzen A."/>
            <person name="Mereny Z."/>
            <person name="Hegedus B."/>
            <person name="Baldrian P."/>
            <person name="Stursova M."/>
            <person name="Weitz H."/>
            <person name="Taylor A."/>
            <person name="Grigoriev I.V."/>
            <person name="Nagy L.G."/>
            <person name="Martin F."/>
            <person name="Kauserud H."/>
        </authorList>
    </citation>
    <scope>NUCLEOTIDE SEQUENCE</scope>
    <source>
        <strain evidence="1">CBHHK002</strain>
    </source>
</reference>
<dbReference type="EMBL" id="JARIHO010000097">
    <property type="protein sequence ID" value="KAJ7305449.1"/>
    <property type="molecule type" value="Genomic_DNA"/>
</dbReference>
<evidence type="ECO:0000313" key="2">
    <source>
        <dbReference type="Proteomes" id="UP001218218"/>
    </source>
</evidence>
<sequence>MTCVPTDPPRLHILGATWGGIIITPDIQSLVSATQILTLDMCSLVHVLSPDPLPNWHKTLSVLYQYTDAPEGMCLLSTSELSTSVSVWPGVHQLYTSLRPAEWQSQPVLSVFALGPGAAQRGEGDTGVEILAVLWGGHRIGTPSVLAELARLFNGERGQIWMTNNFFKCDPWYNTKKTWVVYFRFAGHDSERVQVVTGVEDGALEVPWSRP</sequence>
<keyword evidence="2" id="KW-1185">Reference proteome</keyword>
<accession>A0AAD6Z3B2</accession>